<keyword evidence="2" id="KW-0201">Cytochrome c-type biogenesis</keyword>
<evidence type="ECO:0000256" key="1">
    <source>
        <dbReference type="ARBA" id="ARBA00004196"/>
    </source>
</evidence>
<dbReference type="InterPro" id="IPR013740">
    <property type="entry name" value="Redoxin"/>
</dbReference>
<evidence type="ECO:0000259" key="4">
    <source>
        <dbReference type="PROSITE" id="PS51352"/>
    </source>
</evidence>
<comment type="caution">
    <text evidence="5">The sequence shown here is derived from an EMBL/GenBank/DDBJ whole genome shotgun (WGS) entry which is preliminary data.</text>
</comment>
<keyword evidence="3" id="KW-0676">Redox-active center</keyword>
<dbReference type="CDD" id="cd02966">
    <property type="entry name" value="TlpA_like_family"/>
    <property type="match status" value="1"/>
</dbReference>
<dbReference type="InterPro" id="IPR036249">
    <property type="entry name" value="Thioredoxin-like_sf"/>
</dbReference>
<dbReference type="SUPFAM" id="SSF52833">
    <property type="entry name" value="Thioredoxin-like"/>
    <property type="match status" value="1"/>
</dbReference>
<evidence type="ECO:0000313" key="5">
    <source>
        <dbReference type="EMBL" id="MBY4638126.1"/>
    </source>
</evidence>
<dbReference type="Gene3D" id="3.40.30.10">
    <property type="entry name" value="Glutaredoxin"/>
    <property type="match status" value="1"/>
</dbReference>
<evidence type="ECO:0000313" key="6">
    <source>
        <dbReference type="Proteomes" id="UP001166571"/>
    </source>
</evidence>
<accession>A0ABS7MGH4</accession>
<dbReference type="InterPro" id="IPR050553">
    <property type="entry name" value="Thioredoxin_ResA/DsbE_sf"/>
</dbReference>
<feature type="domain" description="Thioredoxin" evidence="4">
    <location>
        <begin position="65"/>
        <end position="204"/>
    </location>
</feature>
<evidence type="ECO:0000256" key="2">
    <source>
        <dbReference type="ARBA" id="ARBA00022748"/>
    </source>
</evidence>
<proteinExistence type="predicted"/>
<protein>
    <submittedName>
        <fullName evidence="5">TlpA family protein disulfide reductase</fullName>
    </submittedName>
</protein>
<dbReference type="InterPro" id="IPR017937">
    <property type="entry name" value="Thioredoxin_CS"/>
</dbReference>
<gene>
    <name evidence="5" type="ORF">K5P26_13345</name>
</gene>
<reference evidence="5" key="1">
    <citation type="submission" date="2021-08" db="EMBL/GenBank/DDBJ databases">
        <title>Sphingopyxis panaciterrulae sp. nov., isolated from the surface water of the Yellow Sea.</title>
        <authorList>
            <person name="Gao Z."/>
            <person name="Zhang D."/>
            <person name="Zhang A."/>
        </authorList>
    </citation>
    <scope>NUCLEOTIDE SEQUENCE</scope>
    <source>
        <strain evidence="5">XHP0097</strain>
    </source>
</reference>
<dbReference type="PANTHER" id="PTHR42852:SF13">
    <property type="entry name" value="PROTEIN DIPZ"/>
    <property type="match status" value="1"/>
</dbReference>
<dbReference type="Pfam" id="PF08534">
    <property type="entry name" value="Redoxin"/>
    <property type="match status" value="1"/>
</dbReference>
<dbReference type="PROSITE" id="PS51352">
    <property type="entry name" value="THIOREDOXIN_2"/>
    <property type="match status" value="1"/>
</dbReference>
<dbReference type="Proteomes" id="UP001166571">
    <property type="component" value="Unassembled WGS sequence"/>
</dbReference>
<organism evidence="5 6">
    <name type="scientific">Sphingopyxis jiangsuensis</name>
    <dbReference type="NCBI Taxonomy" id="2871171"/>
    <lineage>
        <taxon>Bacteria</taxon>
        <taxon>Pseudomonadati</taxon>
        <taxon>Pseudomonadota</taxon>
        <taxon>Alphaproteobacteria</taxon>
        <taxon>Sphingomonadales</taxon>
        <taxon>Sphingomonadaceae</taxon>
        <taxon>Sphingopyxis</taxon>
    </lineage>
</organism>
<dbReference type="InterPro" id="IPR013766">
    <property type="entry name" value="Thioredoxin_domain"/>
</dbReference>
<sequence>MLLLSGELVIHRVPRPCLVVLALLMAGSIAGCDREKQADGQAAGAQANLSHDKAIGSFEHQVDRTHRGEPAPANSFRGPDDAPVTLAQFRGRPLLVNLWATWCAPCVAEMPTLDALAAARKDLAVIAVAQDLQGAKVVDPWFQKAGLKTLQPYLDPENGLLDAYNAALPTTVLYDAAGKEVWRVVGALDWQGDEATALLAEAQPAQK</sequence>
<evidence type="ECO:0000256" key="3">
    <source>
        <dbReference type="ARBA" id="ARBA00023284"/>
    </source>
</evidence>
<dbReference type="EMBL" id="JAILXK010000002">
    <property type="protein sequence ID" value="MBY4638126.1"/>
    <property type="molecule type" value="Genomic_DNA"/>
</dbReference>
<dbReference type="PANTHER" id="PTHR42852">
    <property type="entry name" value="THIOL:DISULFIDE INTERCHANGE PROTEIN DSBE"/>
    <property type="match status" value="1"/>
</dbReference>
<dbReference type="PROSITE" id="PS00194">
    <property type="entry name" value="THIOREDOXIN_1"/>
    <property type="match status" value="1"/>
</dbReference>
<keyword evidence="6" id="KW-1185">Reference proteome</keyword>
<name>A0ABS7MGH4_9SPHN</name>
<comment type="subcellular location">
    <subcellularLocation>
        <location evidence="1">Cell envelope</location>
    </subcellularLocation>
</comment>